<evidence type="ECO:0000313" key="2">
    <source>
        <dbReference type="Proteomes" id="UP000499080"/>
    </source>
</evidence>
<dbReference type="Proteomes" id="UP000499080">
    <property type="component" value="Unassembled WGS sequence"/>
</dbReference>
<dbReference type="EMBL" id="BGPR01088869">
    <property type="protein sequence ID" value="GBM13023.1"/>
    <property type="molecule type" value="Genomic_DNA"/>
</dbReference>
<organism evidence="1 2">
    <name type="scientific">Araneus ventricosus</name>
    <name type="common">Orbweaver spider</name>
    <name type="synonym">Epeira ventricosa</name>
    <dbReference type="NCBI Taxonomy" id="182803"/>
    <lineage>
        <taxon>Eukaryota</taxon>
        <taxon>Metazoa</taxon>
        <taxon>Ecdysozoa</taxon>
        <taxon>Arthropoda</taxon>
        <taxon>Chelicerata</taxon>
        <taxon>Arachnida</taxon>
        <taxon>Araneae</taxon>
        <taxon>Araneomorphae</taxon>
        <taxon>Entelegynae</taxon>
        <taxon>Araneoidea</taxon>
        <taxon>Araneidae</taxon>
        <taxon>Araneus</taxon>
    </lineage>
</organism>
<name>A0A4Y2D8E8_ARAVE</name>
<sequence length="109" mass="12358">MLLQVIDPNGGKISWKTIPLLTLCAGALQKFRSLTLELTYELKMVVVFTRLGLVTEIFGLSAVSDREVLGSVKRRGKLRKGRRGPRWLWPDSKFCGGLSVRPSWRCRIQ</sequence>
<evidence type="ECO:0000313" key="1">
    <source>
        <dbReference type="EMBL" id="GBM13023.1"/>
    </source>
</evidence>
<keyword evidence="2" id="KW-1185">Reference proteome</keyword>
<accession>A0A4Y2D8E8</accession>
<gene>
    <name evidence="1" type="ORF">AVEN_149627_1</name>
</gene>
<dbReference type="AlphaFoldDB" id="A0A4Y2D8E8"/>
<comment type="caution">
    <text evidence="1">The sequence shown here is derived from an EMBL/GenBank/DDBJ whole genome shotgun (WGS) entry which is preliminary data.</text>
</comment>
<protein>
    <submittedName>
        <fullName evidence="1">Uncharacterized protein</fullName>
    </submittedName>
</protein>
<proteinExistence type="predicted"/>
<reference evidence="1 2" key="1">
    <citation type="journal article" date="2019" name="Sci. Rep.">
        <title>Orb-weaving spider Araneus ventricosus genome elucidates the spidroin gene catalogue.</title>
        <authorList>
            <person name="Kono N."/>
            <person name="Nakamura H."/>
            <person name="Ohtoshi R."/>
            <person name="Moran D.A.P."/>
            <person name="Shinohara A."/>
            <person name="Yoshida Y."/>
            <person name="Fujiwara M."/>
            <person name="Mori M."/>
            <person name="Tomita M."/>
            <person name="Arakawa K."/>
        </authorList>
    </citation>
    <scope>NUCLEOTIDE SEQUENCE [LARGE SCALE GENOMIC DNA]</scope>
</reference>